<evidence type="ECO:0000256" key="5">
    <source>
        <dbReference type="ARBA" id="ARBA00022692"/>
    </source>
</evidence>
<keyword evidence="2" id="KW-1003">Cell membrane</keyword>
<keyword evidence="3" id="KW-0597">Phosphoprotein</keyword>
<dbReference type="CDD" id="cd01949">
    <property type="entry name" value="GGDEF"/>
    <property type="match status" value="1"/>
</dbReference>
<evidence type="ECO:0000256" key="6">
    <source>
        <dbReference type="ARBA" id="ARBA00022741"/>
    </source>
</evidence>
<keyword evidence="6" id="KW-0547">Nucleotide-binding</keyword>
<dbReference type="CDD" id="cd00130">
    <property type="entry name" value="PAS"/>
    <property type="match status" value="1"/>
</dbReference>
<dbReference type="Pfam" id="PF00990">
    <property type="entry name" value="GGDEF"/>
    <property type="match status" value="1"/>
</dbReference>
<dbReference type="InterPro" id="IPR003607">
    <property type="entry name" value="HD/PDEase_dom"/>
</dbReference>
<keyword evidence="10" id="KW-0902">Two-component regulatory system</keyword>
<keyword evidence="4" id="KW-0808">Transferase</keyword>
<dbReference type="PROSITE" id="PS50885">
    <property type="entry name" value="HAMP"/>
    <property type="match status" value="1"/>
</dbReference>
<keyword evidence="9 12" id="KW-1133">Transmembrane helix</keyword>
<dbReference type="SMART" id="SM00304">
    <property type="entry name" value="HAMP"/>
    <property type="match status" value="1"/>
</dbReference>
<keyword evidence="19" id="KW-1185">Reference proteome</keyword>
<accession>A0A1M4Z1S7</accession>
<dbReference type="InterPro" id="IPR000014">
    <property type="entry name" value="PAS"/>
</dbReference>
<dbReference type="Pfam" id="PF13487">
    <property type="entry name" value="HD_5"/>
    <property type="match status" value="1"/>
</dbReference>
<dbReference type="InterPro" id="IPR013767">
    <property type="entry name" value="PAS_fold"/>
</dbReference>
<dbReference type="SUPFAM" id="SSF103190">
    <property type="entry name" value="Sensory domain-like"/>
    <property type="match status" value="1"/>
</dbReference>
<dbReference type="CDD" id="cd06225">
    <property type="entry name" value="HAMP"/>
    <property type="match status" value="1"/>
</dbReference>
<dbReference type="STRING" id="1120975.SAMN02746064_01918"/>
<feature type="domain" description="HAMP" evidence="15">
    <location>
        <begin position="356"/>
        <end position="408"/>
    </location>
</feature>
<proteinExistence type="predicted"/>
<dbReference type="AlphaFoldDB" id="A0A1M4Z1S7"/>
<dbReference type="PROSITE" id="PS51832">
    <property type="entry name" value="HD_GYP"/>
    <property type="match status" value="1"/>
</dbReference>
<evidence type="ECO:0000313" key="19">
    <source>
        <dbReference type="Proteomes" id="UP000184251"/>
    </source>
</evidence>
<dbReference type="InterPro" id="IPR003660">
    <property type="entry name" value="HAMP_dom"/>
</dbReference>
<dbReference type="NCBIfam" id="TIGR00254">
    <property type="entry name" value="GGDEF"/>
    <property type="match status" value="1"/>
</dbReference>
<evidence type="ECO:0000256" key="1">
    <source>
        <dbReference type="ARBA" id="ARBA00004651"/>
    </source>
</evidence>
<keyword evidence="7" id="KW-0418">Kinase</keyword>
<dbReference type="GO" id="GO:0006355">
    <property type="term" value="P:regulation of DNA-templated transcription"/>
    <property type="evidence" value="ECO:0007669"/>
    <property type="project" value="InterPro"/>
</dbReference>
<dbReference type="GO" id="GO:0005524">
    <property type="term" value="F:ATP binding"/>
    <property type="evidence" value="ECO:0007669"/>
    <property type="project" value="UniProtKB-KW"/>
</dbReference>
<evidence type="ECO:0000256" key="9">
    <source>
        <dbReference type="ARBA" id="ARBA00022989"/>
    </source>
</evidence>
<evidence type="ECO:0000259" key="14">
    <source>
        <dbReference type="PROSITE" id="PS50113"/>
    </source>
</evidence>
<dbReference type="InterPro" id="IPR029151">
    <property type="entry name" value="Sensor-like_sf"/>
</dbReference>
<dbReference type="Gene3D" id="1.10.3210.10">
    <property type="entry name" value="Hypothetical protein af1432"/>
    <property type="match status" value="1"/>
</dbReference>
<evidence type="ECO:0000256" key="4">
    <source>
        <dbReference type="ARBA" id="ARBA00022679"/>
    </source>
</evidence>
<dbReference type="SUPFAM" id="SSF55073">
    <property type="entry name" value="Nucleotide cyclase"/>
    <property type="match status" value="1"/>
</dbReference>
<evidence type="ECO:0000256" key="12">
    <source>
        <dbReference type="SAM" id="Phobius"/>
    </source>
</evidence>
<feature type="domain" description="PAC" evidence="14">
    <location>
        <begin position="502"/>
        <end position="554"/>
    </location>
</feature>
<dbReference type="OrthoDB" id="9804747at2"/>
<sequence length="890" mass="100921">MKAKSISIKTVIILVFLIALLILTGGSLYIVFDNWMKSAEDTTATLADELHREIITEVNEYMHVPRHIVEVNRGLIERKIVEIDNSAERDVFFINSMKTHIDEEVYSFSFGTNAGEYYGARKNQLNEIEVMINNSETNGESWYYSIDEQHRLVKKVVNAGSFDPRTRDWFKAAIDSEEVVFSPVYKHFVMHDLTVSAAVPIYDDSGELYGVLSSHMTLNRINENLEEISRGNKALIAIVERDTGYVIANSIGTDNFMENSDGIFERITVEDLDDKALSGIYNNYINMDEYEKLDVEGDAYQSRISPYQANGIDWLVISTVPLSLITNDLFLGMQKALAYSLSISTALFLIFVFGVKRLLSPIDELVRVNEKLIKGDLTARAGPSKYIEVGRLADSFNETADELYHLIYNLESEVEMRTYELFNEKERFRTTLLSVGDGVIATDKKGLVTVMNPIAENLTGWSLSEAKGKHFIDVFKIINEQTREICEDPVQKVLDTGGIVELANHTVLIAKNGRETPIEDSVGPIKAQSGKITGVVIVFRDFSDKKEKLKEIEYLSFHDHLTGLYNRRYMEDTIARLDQDRNLPLAIMVIDVNGLKLTNDAFGHKMGDELLVRVSNILKEKCRSVDIVGRMGGDEFCVLLPKTSLEEAEQVKKRILNRASNTKIDSIVVSLAVGFAVKENKGQDIKDVMTIADNNMYKDKLKYGKAMRNRTIETVLKNINHKYDQEQIHTERVSQYCEEIARAMGFEENKIQEIKTAGILHDIGKIMVPSEILNKPSKLTDEEFEIIKRHPETSYQILKSVDEYSVFAEDVLYHHERPDGKGYPEGLIGDEIPINSRIIAVADAYEAMTAKRPYQNPKSKDEALEELVRCSGTQFDLKIVDIFVNIMRKA</sequence>
<dbReference type="InterPro" id="IPR035965">
    <property type="entry name" value="PAS-like_dom_sf"/>
</dbReference>
<evidence type="ECO:0000256" key="3">
    <source>
        <dbReference type="ARBA" id="ARBA00022553"/>
    </source>
</evidence>
<dbReference type="Gene3D" id="3.30.70.270">
    <property type="match status" value="1"/>
</dbReference>
<feature type="transmembrane region" description="Helical" evidence="12">
    <location>
        <begin position="12"/>
        <end position="32"/>
    </location>
</feature>
<dbReference type="InterPro" id="IPR033479">
    <property type="entry name" value="dCache_1"/>
</dbReference>
<dbReference type="SMART" id="SM00471">
    <property type="entry name" value="HDc"/>
    <property type="match status" value="1"/>
</dbReference>
<dbReference type="InterPro" id="IPR000700">
    <property type="entry name" value="PAS-assoc_C"/>
</dbReference>
<reference evidence="18 19" key="1">
    <citation type="submission" date="2016-11" db="EMBL/GenBank/DDBJ databases">
        <authorList>
            <person name="Jaros S."/>
            <person name="Januszkiewicz K."/>
            <person name="Wedrychowicz H."/>
        </authorList>
    </citation>
    <scope>NUCLEOTIDE SEQUENCE [LARGE SCALE GENOMIC DNA]</scope>
    <source>
        <strain evidence="18 19">DSM 14828</strain>
    </source>
</reference>
<evidence type="ECO:0000259" key="17">
    <source>
        <dbReference type="PROSITE" id="PS51832"/>
    </source>
</evidence>
<dbReference type="PROSITE" id="PS50113">
    <property type="entry name" value="PAC"/>
    <property type="match status" value="1"/>
</dbReference>
<dbReference type="Pfam" id="PF02743">
    <property type="entry name" value="dCache_1"/>
    <property type="match status" value="1"/>
</dbReference>
<dbReference type="InterPro" id="IPR029787">
    <property type="entry name" value="Nucleotide_cyclase"/>
</dbReference>
<evidence type="ECO:0000256" key="2">
    <source>
        <dbReference type="ARBA" id="ARBA00022475"/>
    </source>
</evidence>
<evidence type="ECO:0000313" key="18">
    <source>
        <dbReference type="EMBL" id="SHF12011.1"/>
    </source>
</evidence>
<dbReference type="PANTHER" id="PTHR43155">
    <property type="entry name" value="CYCLIC DI-GMP PHOSPHODIESTERASE PA4108-RELATED"/>
    <property type="match status" value="1"/>
</dbReference>
<dbReference type="InterPro" id="IPR037522">
    <property type="entry name" value="HD_GYP_dom"/>
</dbReference>
<keyword evidence="5 12" id="KW-0812">Transmembrane</keyword>
<evidence type="ECO:0000259" key="15">
    <source>
        <dbReference type="PROSITE" id="PS50885"/>
    </source>
</evidence>
<evidence type="ECO:0000259" key="16">
    <source>
        <dbReference type="PROSITE" id="PS50887"/>
    </source>
</evidence>
<dbReference type="SUPFAM" id="SSF55785">
    <property type="entry name" value="PYP-like sensor domain (PAS domain)"/>
    <property type="match status" value="1"/>
</dbReference>
<dbReference type="RefSeq" id="WP_073271426.1">
    <property type="nucleotide sequence ID" value="NZ_FQTU01000015.1"/>
</dbReference>
<dbReference type="Gene3D" id="6.10.340.10">
    <property type="match status" value="1"/>
</dbReference>
<dbReference type="GO" id="GO:0000160">
    <property type="term" value="P:phosphorelay signal transduction system"/>
    <property type="evidence" value="ECO:0007669"/>
    <property type="project" value="UniProtKB-KW"/>
</dbReference>
<dbReference type="Gene3D" id="3.30.450.20">
    <property type="entry name" value="PAS domain"/>
    <property type="match status" value="2"/>
</dbReference>
<evidence type="ECO:0000256" key="8">
    <source>
        <dbReference type="ARBA" id="ARBA00022840"/>
    </source>
</evidence>
<protein>
    <submittedName>
        <fullName evidence="18">PAS domain S-box-containing protein/diguanylate cyclase (GGDEF) domain-containing protein</fullName>
    </submittedName>
</protein>
<dbReference type="SMART" id="SM00091">
    <property type="entry name" value="PAS"/>
    <property type="match status" value="1"/>
</dbReference>
<evidence type="ECO:0000259" key="13">
    <source>
        <dbReference type="PROSITE" id="PS50112"/>
    </source>
</evidence>
<evidence type="ECO:0000256" key="10">
    <source>
        <dbReference type="ARBA" id="ARBA00023012"/>
    </source>
</evidence>
<feature type="domain" description="GGDEF" evidence="16">
    <location>
        <begin position="583"/>
        <end position="713"/>
    </location>
</feature>
<organism evidence="18 19">
    <name type="scientific">Alkalibacter saccharofermentans DSM 14828</name>
    <dbReference type="NCBI Taxonomy" id="1120975"/>
    <lineage>
        <taxon>Bacteria</taxon>
        <taxon>Bacillati</taxon>
        <taxon>Bacillota</taxon>
        <taxon>Clostridia</taxon>
        <taxon>Eubacteriales</taxon>
        <taxon>Eubacteriaceae</taxon>
        <taxon>Alkalibacter</taxon>
    </lineage>
</organism>
<dbReference type="NCBIfam" id="TIGR00229">
    <property type="entry name" value="sensory_box"/>
    <property type="match status" value="1"/>
</dbReference>
<dbReference type="CDD" id="cd00077">
    <property type="entry name" value="HDc"/>
    <property type="match status" value="1"/>
</dbReference>
<dbReference type="GO" id="GO:0016301">
    <property type="term" value="F:kinase activity"/>
    <property type="evidence" value="ECO:0007669"/>
    <property type="project" value="UniProtKB-KW"/>
</dbReference>
<feature type="domain" description="HD-GYP" evidence="17">
    <location>
        <begin position="704"/>
        <end position="890"/>
    </location>
</feature>
<keyword evidence="8" id="KW-0067">ATP-binding</keyword>
<gene>
    <name evidence="18" type="ORF">SAMN02746064_01918</name>
</gene>
<dbReference type="Proteomes" id="UP000184251">
    <property type="component" value="Unassembled WGS sequence"/>
</dbReference>
<dbReference type="InterPro" id="IPR043128">
    <property type="entry name" value="Rev_trsase/Diguanyl_cyclase"/>
</dbReference>
<dbReference type="GO" id="GO:0005886">
    <property type="term" value="C:plasma membrane"/>
    <property type="evidence" value="ECO:0007669"/>
    <property type="project" value="UniProtKB-SubCell"/>
</dbReference>
<evidence type="ECO:0000256" key="11">
    <source>
        <dbReference type="ARBA" id="ARBA00023136"/>
    </source>
</evidence>
<evidence type="ECO:0000256" key="7">
    <source>
        <dbReference type="ARBA" id="ARBA00022777"/>
    </source>
</evidence>
<dbReference type="EMBL" id="FQTU01000015">
    <property type="protein sequence ID" value="SHF12011.1"/>
    <property type="molecule type" value="Genomic_DNA"/>
</dbReference>
<dbReference type="InterPro" id="IPR000160">
    <property type="entry name" value="GGDEF_dom"/>
</dbReference>
<dbReference type="SMART" id="SM00267">
    <property type="entry name" value="GGDEF"/>
    <property type="match status" value="1"/>
</dbReference>
<dbReference type="Pfam" id="PF00989">
    <property type="entry name" value="PAS"/>
    <property type="match status" value="1"/>
</dbReference>
<dbReference type="PROSITE" id="PS50112">
    <property type="entry name" value="PAS"/>
    <property type="match status" value="1"/>
</dbReference>
<feature type="domain" description="PAS" evidence="13">
    <location>
        <begin position="424"/>
        <end position="497"/>
    </location>
</feature>
<dbReference type="PROSITE" id="PS50887">
    <property type="entry name" value="GGDEF"/>
    <property type="match status" value="1"/>
</dbReference>
<feature type="transmembrane region" description="Helical" evidence="12">
    <location>
        <begin position="337"/>
        <end position="355"/>
    </location>
</feature>
<keyword evidence="11 12" id="KW-0472">Membrane</keyword>
<dbReference type="PANTHER" id="PTHR43155:SF2">
    <property type="entry name" value="CYCLIC DI-GMP PHOSPHODIESTERASE PA4108"/>
    <property type="match status" value="1"/>
</dbReference>
<comment type="subcellular location">
    <subcellularLocation>
        <location evidence="1">Cell membrane</location>
        <topology evidence="1">Multi-pass membrane protein</topology>
    </subcellularLocation>
</comment>
<name>A0A1M4Z1S7_9FIRM</name>
<dbReference type="SUPFAM" id="SSF109604">
    <property type="entry name" value="HD-domain/PDEase-like"/>
    <property type="match status" value="1"/>
</dbReference>
<dbReference type="SUPFAM" id="SSF158472">
    <property type="entry name" value="HAMP domain-like"/>
    <property type="match status" value="1"/>
</dbReference>